<dbReference type="EC" id="2.8.1.7" evidence="3"/>
<keyword evidence="3" id="KW-0808">Transferase</keyword>
<evidence type="ECO:0000256" key="1">
    <source>
        <dbReference type="ARBA" id="ARBA00022898"/>
    </source>
</evidence>
<dbReference type="InterPro" id="IPR000192">
    <property type="entry name" value="Aminotrans_V_dom"/>
</dbReference>
<protein>
    <submittedName>
        <fullName evidence="3">Cysteine desulfurase selenocysteine lyase</fullName>
        <ecNumber evidence="3">2.8.1.7</ecNumber>
    </submittedName>
</protein>
<feature type="domain" description="Aminotransferase class V" evidence="2">
    <location>
        <begin position="56"/>
        <end position="273"/>
    </location>
</feature>
<dbReference type="GO" id="GO:0016829">
    <property type="term" value="F:lyase activity"/>
    <property type="evidence" value="ECO:0007669"/>
    <property type="project" value="UniProtKB-KW"/>
</dbReference>
<name>A0A921NZK3_9RHOB</name>
<dbReference type="Proteomes" id="UP000698242">
    <property type="component" value="Unassembled WGS sequence"/>
</dbReference>
<keyword evidence="1" id="KW-0663">Pyridoxal phosphate</keyword>
<evidence type="ECO:0000313" key="3">
    <source>
        <dbReference type="EMBL" id="KAF0677544.1"/>
    </source>
</evidence>
<dbReference type="SUPFAM" id="SSF53383">
    <property type="entry name" value="PLP-dependent transferases"/>
    <property type="match status" value="1"/>
</dbReference>
<accession>A0A921NZK3</accession>
<dbReference type="GO" id="GO:0031071">
    <property type="term" value="F:cysteine desulfurase activity"/>
    <property type="evidence" value="ECO:0007669"/>
    <property type="project" value="UniProtKB-EC"/>
</dbReference>
<gene>
    <name evidence="3" type="ORF">PMES_00049</name>
</gene>
<reference evidence="3" key="1">
    <citation type="submission" date="2013-03" db="EMBL/GenBank/DDBJ databases">
        <title>Genome Sequence of the Profundibacterium mesophilum strain KAUST100406-0324T from Red Sea, a novel genus in the family Rhodobacteraceae.</title>
        <authorList>
            <person name="Essack M."/>
            <person name="Alam I."/>
            <person name="Lafi F."/>
            <person name="Alawi W."/>
            <person name="Kamanu F."/>
            <person name="Al-Suwailem A."/>
            <person name="Lee O.O."/>
            <person name="Xu Y."/>
            <person name="Bajic V."/>
            <person name="Qian P.-Y."/>
            <person name="Archer J."/>
        </authorList>
    </citation>
    <scope>NUCLEOTIDE SEQUENCE</scope>
    <source>
        <strain evidence="3">KAUST100406-0324</strain>
    </source>
</reference>
<dbReference type="InterPro" id="IPR015422">
    <property type="entry name" value="PyrdxlP-dep_Trfase_small"/>
</dbReference>
<dbReference type="Pfam" id="PF00266">
    <property type="entry name" value="Aminotran_5"/>
    <property type="match status" value="2"/>
</dbReference>
<comment type="caution">
    <text evidence="3">The sequence shown here is derived from an EMBL/GenBank/DDBJ whole genome shotgun (WGS) entry which is preliminary data.</text>
</comment>
<organism evidence="3 4">
    <name type="scientific">Profundibacterium mesophilum KAUST100406-0324</name>
    <dbReference type="NCBI Taxonomy" id="1037889"/>
    <lineage>
        <taxon>Bacteria</taxon>
        <taxon>Pseudomonadati</taxon>
        <taxon>Pseudomonadota</taxon>
        <taxon>Alphaproteobacteria</taxon>
        <taxon>Rhodobacterales</taxon>
        <taxon>Roseobacteraceae</taxon>
        <taxon>Profundibacterium</taxon>
    </lineage>
</organism>
<dbReference type="AlphaFoldDB" id="A0A921NZK3"/>
<feature type="domain" description="Aminotransferase class V" evidence="2">
    <location>
        <begin position="334"/>
        <end position="432"/>
    </location>
</feature>
<evidence type="ECO:0000313" key="4">
    <source>
        <dbReference type="Proteomes" id="UP000698242"/>
    </source>
</evidence>
<dbReference type="EMBL" id="APKE01000001">
    <property type="protein sequence ID" value="KAF0677544.1"/>
    <property type="molecule type" value="Genomic_DNA"/>
</dbReference>
<dbReference type="InterPro" id="IPR015424">
    <property type="entry name" value="PyrdxlP-dep_Trfase"/>
</dbReference>
<evidence type="ECO:0000259" key="2">
    <source>
        <dbReference type="Pfam" id="PF00266"/>
    </source>
</evidence>
<dbReference type="PANTHER" id="PTHR43586">
    <property type="entry name" value="CYSTEINE DESULFURASE"/>
    <property type="match status" value="1"/>
</dbReference>
<keyword evidence="4" id="KW-1185">Reference proteome</keyword>
<sequence>MHRPGPARRKPAMGRAGPLTFAAIPATVPDMTPLDTDFVRSQFPAFADPSLAEQSFFENAGGSFACAQVIDRLTAFYVERKVQPHGAYAASKLGGEQMDEARRRLAGMLNVPQGSLSIGPSTSQNIYVLANAFAQMLRPGDAVIVTNQDHEANSGPWRRLAASGIEIREWRMDPDTGHLDPADLEALLADGRVRLLCFPHCSNIVGEINDVPRITAMARAAGAASCVDGVSYAPHGLPDIGALGADIYLFSAYKTFGPHQGIMVVREALAEVLPNQAHHFNAAPQWKRFVPAGPDHAQVAACAGLADYVDLLYHKHFPGGAENAARRAAQVHDLIRAHETALLGPLLDHVTARPGLRLLGPRDAARRAPTVSLALGRPAAEVARQLAPHGIMAAGGSFYAQRTLEGLGVDPDHGVLRLSFVHYTRKADLDRLLSALDRVV</sequence>
<dbReference type="Gene3D" id="3.40.640.10">
    <property type="entry name" value="Type I PLP-dependent aspartate aminotransferase-like (Major domain)"/>
    <property type="match status" value="1"/>
</dbReference>
<keyword evidence="3" id="KW-0456">Lyase</keyword>
<dbReference type="Gene3D" id="3.90.1150.10">
    <property type="entry name" value="Aspartate Aminotransferase, domain 1"/>
    <property type="match status" value="1"/>
</dbReference>
<proteinExistence type="predicted"/>
<dbReference type="PANTHER" id="PTHR43586:SF21">
    <property type="entry name" value="PYRIDOXAL PHOSPHATE (PLP)-DEPENDENT ASPARTATE AMINOTRANSFERASE SUPERFAMILY"/>
    <property type="match status" value="1"/>
</dbReference>
<dbReference type="InterPro" id="IPR015421">
    <property type="entry name" value="PyrdxlP-dep_Trfase_major"/>
</dbReference>